<name>A0A0C3ASD9_SERVB</name>
<dbReference type="HOGENOM" id="CLU_2334946_0_0_1"/>
<keyword evidence="1" id="KW-0378">Hydrolase</keyword>
<evidence type="ECO:0000313" key="1">
    <source>
        <dbReference type="EMBL" id="KIM27475.1"/>
    </source>
</evidence>
<protein>
    <submittedName>
        <fullName evidence="1">Glycoside hydrolase family 13 protein</fullName>
    </submittedName>
</protein>
<dbReference type="EMBL" id="KN824298">
    <property type="protein sequence ID" value="KIM27475.1"/>
    <property type="molecule type" value="Genomic_DNA"/>
</dbReference>
<dbReference type="Gene3D" id="3.20.20.80">
    <property type="entry name" value="Glycosidases"/>
    <property type="match status" value="1"/>
</dbReference>
<keyword evidence="2" id="KW-1185">Reference proteome</keyword>
<sequence>MEQLASLISQLLRPGGLVFKAAPAPARHKKFDKGPDSRNPLMIQFFEWDSKGHATKSWWRVFEDALPELEELGFTQVWLPRGFCSFFYFSIMPDSPAL</sequence>
<dbReference type="AlphaFoldDB" id="A0A0C3ASD9"/>
<gene>
    <name evidence="1" type="ORF">M408DRAFT_165210</name>
</gene>
<accession>A0A0C3ASD9</accession>
<reference evidence="1 2" key="1">
    <citation type="submission" date="2014-04" db="EMBL/GenBank/DDBJ databases">
        <authorList>
            <consortium name="DOE Joint Genome Institute"/>
            <person name="Kuo A."/>
            <person name="Zuccaro A."/>
            <person name="Kohler A."/>
            <person name="Nagy L.G."/>
            <person name="Floudas D."/>
            <person name="Copeland A."/>
            <person name="Barry K.W."/>
            <person name="Cichocki N."/>
            <person name="Veneault-Fourrey C."/>
            <person name="LaButti K."/>
            <person name="Lindquist E.A."/>
            <person name="Lipzen A."/>
            <person name="Lundell T."/>
            <person name="Morin E."/>
            <person name="Murat C."/>
            <person name="Sun H."/>
            <person name="Tunlid A."/>
            <person name="Henrissat B."/>
            <person name="Grigoriev I.V."/>
            <person name="Hibbett D.S."/>
            <person name="Martin F."/>
            <person name="Nordberg H.P."/>
            <person name="Cantor M.N."/>
            <person name="Hua S.X."/>
        </authorList>
    </citation>
    <scope>NUCLEOTIDE SEQUENCE [LARGE SCALE GENOMIC DNA]</scope>
    <source>
        <strain evidence="1 2">MAFF 305830</strain>
    </source>
</reference>
<organism evidence="1 2">
    <name type="scientific">Serendipita vermifera MAFF 305830</name>
    <dbReference type="NCBI Taxonomy" id="933852"/>
    <lineage>
        <taxon>Eukaryota</taxon>
        <taxon>Fungi</taxon>
        <taxon>Dikarya</taxon>
        <taxon>Basidiomycota</taxon>
        <taxon>Agaricomycotina</taxon>
        <taxon>Agaricomycetes</taxon>
        <taxon>Sebacinales</taxon>
        <taxon>Serendipitaceae</taxon>
        <taxon>Serendipita</taxon>
    </lineage>
</organism>
<evidence type="ECO:0000313" key="2">
    <source>
        <dbReference type="Proteomes" id="UP000054097"/>
    </source>
</evidence>
<proteinExistence type="predicted"/>
<dbReference type="Proteomes" id="UP000054097">
    <property type="component" value="Unassembled WGS sequence"/>
</dbReference>
<dbReference type="GO" id="GO:0016787">
    <property type="term" value="F:hydrolase activity"/>
    <property type="evidence" value="ECO:0007669"/>
    <property type="project" value="UniProtKB-KW"/>
</dbReference>
<dbReference type="STRING" id="933852.A0A0C3ASD9"/>
<reference evidence="2" key="2">
    <citation type="submission" date="2015-01" db="EMBL/GenBank/DDBJ databases">
        <title>Evolutionary Origins and Diversification of the Mycorrhizal Mutualists.</title>
        <authorList>
            <consortium name="DOE Joint Genome Institute"/>
            <consortium name="Mycorrhizal Genomics Consortium"/>
            <person name="Kohler A."/>
            <person name="Kuo A."/>
            <person name="Nagy L.G."/>
            <person name="Floudas D."/>
            <person name="Copeland A."/>
            <person name="Barry K.W."/>
            <person name="Cichocki N."/>
            <person name="Veneault-Fourrey C."/>
            <person name="LaButti K."/>
            <person name="Lindquist E.A."/>
            <person name="Lipzen A."/>
            <person name="Lundell T."/>
            <person name="Morin E."/>
            <person name="Murat C."/>
            <person name="Riley R."/>
            <person name="Ohm R."/>
            <person name="Sun H."/>
            <person name="Tunlid A."/>
            <person name="Henrissat B."/>
            <person name="Grigoriev I.V."/>
            <person name="Hibbett D.S."/>
            <person name="Martin F."/>
        </authorList>
    </citation>
    <scope>NUCLEOTIDE SEQUENCE [LARGE SCALE GENOMIC DNA]</scope>
    <source>
        <strain evidence="2">MAFF 305830</strain>
    </source>
</reference>